<organism evidence="1 2">
    <name type="scientific">Peronospora belbahrii</name>
    <dbReference type="NCBI Taxonomy" id="622444"/>
    <lineage>
        <taxon>Eukaryota</taxon>
        <taxon>Sar</taxon>
        <taxon>Stramenopiles</taxon>
        <taxon>Oomycota</taxon>
        <taxon>Peronosporomycetes</taxon>
        <taxon>Peronosporales</taxon>
        <taxon>Peronosporaceae</taxon>
        <taxon>Peronospora</taxon>
    </lineage>
</organism>
<dbReference type="Proteomes" id="UP001158986">
    <property type="component" value="Unassembled WGS sequence"/>
</dbReference>
<evidence type="ECO:0000313" key="2">
    <source>
        <dbReference type="Proteomes" id="UP001158986"/>
    </source>
</evidence>
<dbReference type="EMBL" id="CAKLCB010000253">
    <property type="protein sequence ID" value="CAH0517983.1"/>
    <property type="molecule type" value="Genomic_DNA"/>
</dbReference>
<evidence type="ECO:0000313" key="1">
    <source>
        <dbReference type="EMBL" id="CAH0517983.1"/>
    </source>
</evidence>
<gene>
    <name evidence="1" type="ORF">PBS001_LOCUS4569</name>
</gene>
<keyword evidence="2" id="KW-1185">Reference proteome</keyword>
<protein>
    <submittedName>
        <fullName evidence="1">Uncharacterized protein</fullName>
    </submittedName>
</protein>
<proteinExistence type="predicted"/>
<name>A0ABN8CZI8_9STRA</name>
<accession>A0ABN8CZI8</accession>
<reference evidence="1 2" key="1">
    <citation type="submission" date="2021-11" db="EMBL/GenBank/DDBJ databases">
        <authorList>
            <person name="Islam A."/>
            <person name="Islam S."/>
            <person name="Flora M.S."/>
            <person name="Rahman M."/>
            <person name="Ziaur R.M."/>
            <person name="Epstein J.H."/>
            <person name="Hassan M."/>
            <person name="Klassen M."/>
            <person name="Woodard K."/>
            <person name="Webb A."/>
            <person name="Webby R.J."/>
            <person name="El Zowalaty M.E."/>
        </authorList>
    </citation>
    <scope>NUCLEOTIDE SEQUENCE [LARGE SCALE GENOMIC DNA]</scope>
    <source>
        <strain evidence="1">Pbs1</strain>
    </source>
</reference>
<comment type="caution">
    <text evidence="1">The sequence shown here is derived from an EMBL/GenBank/DDBJ whole genome shotgun (WGS) entry which is preliminary data.</text>
</comment>
<sequence length="473" mass="53915">MKVMRAQVQSDLPGRERLPQKVAHRNDPVLLPRSRAIKPVSAPRRKPLVKSRLAMVTTSKRVEKPRRLLGDETVFYPNIWSPPETAGDVSATKKLKQLVDISQIAHVLTTLDYKSGYEAPTNAESVNIWASLESQQNAKRAAMMNKTQQLASNVSASISEHSSEESSSLVISSSVLSLGPLRMGASTLRKELWSGEFPSVMKTPISAPRRKGVNVVFSNVLTRNDEVNMSWNSQLLLGMHEPIRHALFVIDRFLERSRDLKKSPMNRNVREFFSWFKRYFVEFVRNQHNVKTTVLLPLVVIKVVEKRDIATFYQTIFALVDVIISHEAQLLLAVSTAGSWQIRLTILQDDIRRLNYLLLNVLALEEVAFLPAIEHAFSEKAFYRYVMPRIFRATRPKRIMVPWIVERSRIWGGNKVAKAYKDDISFTARFLYDHVWHPYFENNIASTMKHLDNDVEGVAAKGSDASWLGCSIM</sequence>